<evidence type="ECO:0000313" key="3">
    <source>
        <dbReference type="Proteomes" id="UP000432015"/>
    </source>
</evidence>
<feature type="compositionally biased region" description="Basic and acidic residues" evidence="1">
    <location>
        <begin position="41"/>
        <end position="51"/>
    </location>
</feature>
<reference evidence="2 3" key="1">
    <citation type="submission" date="2019-11" db="EMBL/GenBank/DDBJ databases">
        <authorList>
            <person name="Cao P."/>
        </authorList>
    </citation>
    <scope>NUCLEOTIDE SEQUENCE [LARGE SCALE GENOMIC DNA]</scope>
    <source>
        <strain evidence="2 3">NEAU-AAG5</strain>
    </source>
</reference>
<gene>
    <name evidence="2" type="ORF">GNZ18_33530</name>
</gene>
<dbReference type="AlphaFoldDB" id="A0A7K1LAN4"/>
<sequence>MGEIRDRLLNEVGDLAFQLIAAEAEVARIRERLHAKIREAGDPALGKDEKAGPSAISRASHHRYTREYVGNLLKNEPRAPRRA</sequence>
<organism evidence="2 3">
    <name type="scientific">Actinomadura litoris</name>
    <dbReference type="NCBI Taxonomy" id="2678616"/>
    <lineage>
        <taxon>Bacteria</taxon>
        <taxon>Bacillati</taxon>
        <taxon>Actinomycetota</taxon>
        <taxon>Actinomycetes</taxon>
        <taxon>Streptosporangiales</taxon>
        <taxon>Thermomonosporaceae</taxon>
        <taxon>Actinomadura</taxon>
    </lineage>
</organism>
<protein>
    <submittedName>
        <fullName evidence="2">Uncharacterized protein</fullName>
    </submittedName>
</protein>
<dbReference type="RefSeq" id="WP_156220647.1">
    <property type="nucleotide sequence ID" value="NZ_WOFH01000014.1"/>
</dbReference>
<dbReference type="EMBL" id="WOFH01000014">
    <property type="protein sequence ID" value="MUN41478.1"/>
    <property type="molecule type" value="Genomic_DNA"/>
</dbReference>
<proteinExistence type="predicted"/>
<dbReference type="Proteomes" id="UP000432015">
    <property type="component" value="Unassembled WGS sequence"/>
</dbReference>
<accession>A0A7K1LAN4</accession>
<comment type="caution">
    <text evidence="2">The sequence shown here is derived from an EMBL/GenBank/DDBJ whole genome shotgun (WGS) entry which is preliminary data.</text>
</comment>
<evidence type="ECO:0000256" key="1">
    <source>
        <dbReference type="SAM" id="MobiDB-lite"/>
    </source>
</evidence>
<name>A0A7K1LAN4_9ACTN</name>
<evidence type="ECO:0000313" key="2">
    <source>
        <dbReference type="EMBL" id="MUN41478.1"/>
    </source>
</evidence>
<keyword evidence="3" id="KW-1185">Reference proteome</keyword>
<feature type="region of interest" description="Disordered" evidence="1">
    <location>
        <begin position="41"/>
        <end position="83"/>
    </location>
</feature>